<dbReference type="AlphaFoldDB" id="A0A0A9Y395"/>
<protein>
    <submittedName>
        <fullName evidence="3">Putative tRNA threonylcarbamoyladenosine biosynthesis protein Gcp</fullName>
    </submittedName>
</protein>
<evidence type="ECO:0000313" key="1">
    <source>
        <dbReference type="EMBL" id="JAG26612.1"/>
    </source>
</evidence>
<evidence type="ECO:0000313" key="3">
    <source>
        <dbReference type="EMBL" id="JAG26614.1"/>
    </source>
</evidence>
<dbReference type="EMBL" id="GDHC01004024">
    <property type="protein sequence ID" value="JAQ14605.1"/>
    <property type="molecule type" value="Transcribed_RNA"/>
</dbReference>
<evidence type="ECO:0000313" key="5">
    <source>
        <dbReference type="EMBL" id="JAG26616.1"/>
    </source>
</evidence>
<dbReference type="EMBL" id="GBHO01016990">
    <property type="protein sequence ID" value="JAG26614.1"/>
    <property type="molecule type" value="Transcribed_RNA"/>
</dbReference>
<reference evidence="3" key="2">
    <citation type="submission" date="2014-07" db="EMBL/GenBank/DDBJ databases">
        <authorList>
            <person name="Hull J."/>
        </authorList>
    </citation>
    <scope>NUCLEOTIDE SEQUENCE</scope>
</reference>
<evidence type="ECO:0000313" key="10">
    <source>
        <dbReference type="EMBL" id="JAP99591.1"/>
    </source>
</evidence>
<organism evidence="3">
    <name type="scientific">Lygus hesperus</name>
    <name type="common">Western plant bug</name>
    <dbReference type="NCBI Taxonomy" id="30085"/>
    <lineage>
        <taxon>Eukaryota</taxon>
        <taxon>Metazoa</taxon>
        <taxon>Ecdysozoa</taxon>
        <taxon>Arthropoda</taxon>
        <taxon>Hexapoda</taxon>
        <taxon>Insecta</taxon>
        <taxon>Pterygota</taxon>
        <taxon>Neoptera</taxon>
        <taxon>Paraneoptera</taxon>
        <taxon>Hemiptera</taxon>
        <taxon>Heteroptera</taxon>
        <taxon>Panheteroptera</taxon>
        <taxon>Cimicomorpha</taxon>
        <taxon>Miridae</taxon>
        <taxon>Mirini</taxon>
        <taxon>Lygus</taxon>
    </lineage>
</organism>
<dbReference type="EMBL" id="GBHO01016989">
    <property type="protein sequence ID" value="JAG26615.1"/>
    <property type="molecule type" value="Transcribed_RNA"/>
</dbReference>
<reference evidence="3" key="1">
    <citation type="journal article" date="2014" name="PLoS ONE">
        <title>Transcriptome-Based Identification of ABC Transporters in the Western Tarnished Plant Bug Lygus hesperus.</title>
        <authorList>
            <person name="Hull J.J."/>
            <person name="Chaney K."/>
            <person name="Geib S.M."/>
            <person name="Fabrick J.A."/>
            <person name="Brent C.S."/>
            <person name="Walsh D."/>
            <person name="Lavine L.C."/>
        </authorList>
    </citation>
    <scope>NUCLEOTIDE SEQUENCE</scope>
</reference>
<dbReference type="EMBL" id="GBHO01015057">
    <property type="protein sequence ID" value="JAG28547.1"/>
    <property type="molecule type" value="Transcribed_RNA"/>
</dbReference>
<gene>
    <name evidence="3" type="primary">gcp_7</name>
    <name evidence="9" type="synonym">gcp_0</name>
    <name evidence="5" type="synonym">gcp_1</name>
    <name evidence="6" type="synonym">gcp_10</name>
    <name evidence="7" type="synonym">gcp_14</name>
    <name evidence="1" type="synonym">gcp_15</name>
    <name evidence="8" type="synonym">gcp_2</name>
    <name evidence="2" type="synonym">gcp_8</name>
    <name evidence="4" type="synonym">gcp_9</name>
    <name evidence="7" type="ORF">CM83_31433</name>
    <name evidence="6" type="ORF">CM83_31448</name>
    <name evidence="9" type="ORF">CM83_31459</name>
    <name evidence="8" type="ORF">CM83_31470</name>
    <name evidence="5" type="ORF">CM83_31481</name>
    <name evidence="4" type="ORF">CM83_31492</name>
    <name evidence="1" type="ORF">CM83_31506</name>
    <name evidence="3" type="ORF">CM83_31518</name>
    <name evidence="2" type="ORF">CM83_31526</name>
    <name evidence="11" type="ORF">g.29011</name>
    <name evidence="10" type="ORF">g.29033</name>
</gene>
<dbReference type="EMBL" id="GBHO01015052">
    <property type="protein sequence ID" value="JAG28552.1"/>
    <property type="molecule type" value="Transcribed_RNA"/>
</dbReference>
<dbReference type="EMBL" id="GBHO01016988">
    <property type="protein sequence ID" value="JAG26616.1"/>
    <property type="molecule type" value="Transcribed_RNA"/>
</dbReference>
<evidence type="ECO:0000313" key="7">
    <source>
        <dbReference type="EMBL" id="JAG28547.1"/>
    </source>
</evidence>
<dbReference type="EMBL" id="GBHO01016992">
    <property type="protein sequence ID" value="JAG26612.1"/>
    <property type="molecule type" value="Transcribed_RNA"/>
</dbReference>
<dbReference type="EMBL" id="GBHO01016991">
    <property type="protein sequence ID" value="JAG26613.1"/>
    <property type="molecule type" value="Transcribed_RNA"/>
</dbReference>
<evidence type="ECO:0000313" key="2">
    <source>
        <dbReference type="EMBL" id="JAG26613.1"/>
    </source>
</evidence>
<dbReference type="EMBL" id="GBHO01015053">
    <property type="protein sequence ID" value="JAG28551.1"/>
    <property type="molecule type" value="Transcribed_RNA"/>
</dbReference>
<reference evidence="10" key="3">
    <citation type="journal article" date="2016" name="Gigascience">
        <title>De novo construction of an expanded transcriptome assembly for the western tarnished plant bug, Lygus hesperus.</title>
        <authorList>
            <person name="Tassone E.E."/>
            <person name="Geib S.M."/>
            <person name="Hall B."/>
            <person name="Fabrick J.A."/>
            <person name="Brent C.S."/>
            <person name="Hull J.J."/>
        </authorList>
    </citation>
    <scope>NUCLEOTIDE SEQUENCE</scope>
</reference>
<evidence type="ECO:0000313" key="11">
    <source>
        <dbReference type="EMBL" id="JAQ14605.1"/>
    </source>
</evidence>
<dbReference type="EMBL" id="GDHC01019037">
    <property type="protein sequence ID" value="JAP99591.1"/>
    <property type="molecule type" value="Transcribed_RNA"/>
</dbReference>
<evidence type="ECO:0000313" key="9">
    <source>
        <dbReference type="EMBL" id="JAG28552.1"/>
    </source>
</evidence>
<name>A0A0A9Y395_LYGHE</name>
<evidence type="ECO:0000313" key="4">
    <source>
        <dbReference type="EMBL" id="JAG26615.1"/>
    </source>
</evidence>
<evidence type="ECO:0000313" key="8">
    <source>
        <dbReference type="EMBL" id="JAG28551.1"/>
    </source>
</evidence>
<dbReference type="EMBL" id="GBHO01015059">
    <property type="protein sequence ID" value="JAG28545.1"/>
    <property type="molecule type" value="Transcribed_RNA"/>
</dbReference>
<evidence type="ECO:0000313" key="6">
    <source>
        <dbReference type="EMBL" id="JAG28545.1"/>
    </source>
</evidence>
<sequence>MLGVVEISLCPTNLYVSCDDVAVLHNAPTASFCTCVKTADGGGDCELPECLACLQRIPLLAPSTYNSDAQCGCVTPHIYYNDPEALRTWDVSHPSSVVWGAAYSDAGSTPSHRCIFIYPLTLHYPLTQTHSDTIAATHALLSKLDQLETVGVVAAEAGAAVGQNHPTVVTDDDTAYYAPNQPPTGVPISSKSTYATNPHTLAHPLASRTHSRAKNDFSDAKIKTKFTHHLTSATSTPEAVEKLSDLELMIQIQAGYVRYCKAR</sequence>
<proteinExistence type="predicted"/>
<accession>A0A0A9Y395</accession>